<dbReference type="Pfam" id="PF00691">
    <property type="entry name" value="OmpA"/>
    <property type="match status" value="1"/>
</dbReference>
<comment type="subcellular location">
    <subcellularLocation>
        <location evidence="1">Cell outer membrane</location>
    </subcellularLocation>
</comment>
<evidence type="ECO:0000256" key="3">
    <source>
        <dbReference type="ARBA" id="ARBA00023237"/>
    </source>
</evidence>
<dbReference type="Proteomes" id="UP000503336">
    <property type="component" value="Chromosome"/>
</dbReference>
<feature type="domain" description="OmpA-like" evidence="7">
    <location>
        <begin position="59"/>
        <end position="175"/>
    </location>
</feature>
<evidence type="ECO:0000313" key="8">
    <source>
        <dbReference type="EMBL" id="QIE57227.1"/>
    </source>
</evidence>
<evidence type="ECO:0000256" key="1">
    <source>
        <dbReference type="ARBA" id="ARBA00004442"/>
    </source>
</evidence>
<dbReference type="PROSITE" id="PS51123">
    <property type="entry name" value="OMPA_2"/>
    <property type="match status" value="1"/>
</dbReference>
<dbReference type="InterPro" id="IPR006665">
    <property type="entry name" value="OmpA-like"/>
</dbReference>
<dbReference type="PRINTS" id="PR01021">
    <property type="entry name" value="OMPADOMAIN"/>
</dbReference>
<evidence type="ECO:0000256" key="6">
    <source>
        <dbReference type="SAM" id="SignalP"/>
    </source>
</evidence>
<dbReference type="PANTHER" id="PTHR30329">
    <property type="entry name" value="STATOR ELEMENT OF FLAGELLAR MOTOR COMPLEX"/>
    <property type="match status" value="1"/>
</dbReference>
<evidence type="ECO:0000313" key="9">
    <source>
        <dbReference type="Proteomes" id="UP000503336"/>
    </source>
</evidence>
<feature type="chain" id="PRO_5029862379" evidence="6">
    <location>
        <begin position="25"/>
        <end position="217"/>
    </location>
</feature>
<accession>A0A7M3T5E6</accession>
<evidence type="ECO:0000256" key="2">
    <source>
        <dbReference type="ARBA" id="ARBA00023136"/>
    </source>
</evidence>
<dbReference type="InterPro" id="IPR036737">
    <property type="entry name" value="OmpA-like_sf"/>
</dbReference>
<proteinExistence type="predicted"/>
<dbReference type="PROSITE" id="PS51257">
    <property type="entry name" value="PROKAR_LIPOPROTEIN"/>
    <property type="match status" value="1"/>
</dbReference>
<dbReference type="InterPro" id="IPR050330">
    <property type="entry name" value="Bact_OuterMem_StrucFunc"/>
</dbReference>
<organism evidence="8 9">
    <name type="scientific">Pikeienuella piscinae</name>
    <dbReference type="NCBI Taxonomy" id="2748098"/>
    <lineage>
        <taxon>Bacteria</taxon>
        <taxon>Pseudomonadati</taxon>
        <taxon>Pseudomonadota</taxon>
        <taxon>Alphaproteobacteria</taxon>
        <taxon>Rhodobacterales</taxon>
        <taxon>Paracoccaceae</taxon>
        <taxon>Pikeienuella</taxon>
    </lineage>
</organism>
<dbReference type="GO" id="GO:0009279">
    <property type="term" value="C:cell outer membrane"/>
    <property type="evidence" value="ECO:0007669"/>
    <property type="project" value="UniProtKB-SubCell"/>
</dbReference>
<evidence type="ECO:0000256" key="4">
    <source>
        <dbReference type="PROSITE-ProRule" id="PRU00473"/>
    </source>
</evidence>
<name>A0A7M3T5E6_9RHOB</name>
<keyword evidence="2 4" id="KW-0472">Membrane</keyword>
<dbReference type="Gene3D" id="3.30.1330.60">
    <property type="entry name" value="OmpA-like domain"/>
    <property type="match status" value="1"/>
</dbReference>
<sequence>MRLPLSIPVSGLAMLAFLVGCASEAGRTPGATSFGAAQHNNAIAQSAALRQAGYVEEERARFMAAAPDTVYFAFNRAALAPPARAALAAQAAWLIAHPDVRVRISGHADLIGGERYNQGLGLTRARAAARVLIDRGVAPGRIDAVESEGENAPIVPSETPERLNRRAVTEITGLMRGYVGDGLDGERANLMYGRYASDTVEPPASANTTTVSASGGG</sequence>
<feature type="compositionally biased region" description="Polar residues" evidence="5">
    <location>
        <begin position="205"/>
        <end position="217"/>
    </location>
</feature>
<dbReference type="SUPFAM" id="SSF103088">
    <property type="entry name" value="OmpA-like"/>
    <property type="match status" value="1"/>
</dbReference>
<dbReference type="PANTHER" id="PTHR30329:SF21">
    <property type="entry name" value="LIPOPROTEIN YIAD-RELATED"/>
    <property type="match status" value="1"/>
</dbReference>
<dbReference type="CDD" id="cd07185">
    <property type="entry name" value="OmpA_C-like"/>
    <property type="match status" value="1"/>
</dbReference>
<dbReference type="InterPro" id="IPR006664">
    <property type="entry name" value="OMP_bac"/>
</dbReference>
<keyword evidence="9" id="KW-1185">Reference proteome</keyword>
<feature type="region of interest" description="Disordered" evidence="5">
    <location>
        <begin position="198"/>
        <end position="217"/>
    </location>
</feature>
<keyword evidence="3" id="KW-0998">Cell outer membrane</keyword>
<dbReference type="AlphaFoldDB" id="A0A7M3T5E6"/>
<evidence type="ECO:0000256" key="5">
    <source>
        <dbReference type="SAM" id="MobiDB-lite"/>
    </source>
</evidence>
<keyword evidence="6" id="KW-0732">Signal</keyword>
<gene>
    <name evidence="8" type="ORF">G5B40_18330</name>
</gene>
<protein>
    <submittedName>
        <fullName evidence="8">OmpA family protein</fullName>
    </submittedName>
</protein>
<dbReference type="RefSeq" id="WP_165101751.1">
    <property type="nucleotide sequence ID" value="NZ_CP049056.1"/>
</dbReference>
<dbReference type="EMBL" id="CP049056">
    <property type="protein sequence ID" value="QIE57227.1"/>
    <property type="molecule type" value="Genomic_DNA"/>
</dbReference>
<evidence type="ECO:0000259" key="7">
    <source>
        <dbReference type="PROSITE" id="PS51123"/>
    </source>
</evidence>
<dbReference type="KEGG" id="hdh:G5B40_18330"/>
<reference evidence="8 9" key="1">
    <citation type="submission" date="2020-02" db="EMBL/GenBank/DDBJ databases">
        <title>complete genome sequence of Rhodobacteraceae bacterium.</title>
        <authorList>
            <person name="Park J."/>
            <person name="Kim Y.-S."/>
            <person name="Kim K.-H."/>
        </authorList>
    </citation>
    <scope>NUCLEOTIDE SEQUENCE [LARGE SCALE GENOMIC DNA]</scope>
    <source>
        <strain evidence="8 9">RR4-56</strain>
    </source>
</reference>
<feature type="signal peptide" evidence="6">
    <location>
        <begin position="1"/>
        <end position="24"/>
    </location>
</feature>